<dbReference type="InterPro" id="IPR023214">
    <property type="entry name" value="HAD_sf"/>
</dbReference>
<evidence type="ECO:0000256" key="3">
    <source>
        <dbReference type="PIRNR" id="PIRNR021362"/>
    </source>
</evidence>
<dbReference type="InterPro" id="IPR036412">
    <property type="entry name" value="HAD-like_sf"/>
</dbReference>
<dbReference type="InterPro" id="IPR052419">
    <property type="entry name" value="5_3-deoxyribonucleotidase-like"/>
</dbReference>
<organism evidence="4 5">
    <name type="scientific">Paenibacillus marchantiophytorum</name>
    <dbReference type="NCBI Taxonomy" id="1619310"/>
    <lineage>
        <taxon>Bacteria</taxon>
        <taxon>Bacillati</taxon>
        <taxon>Bacillota</taxon>
        <taxon>Bacilli</taxon>
        <taxon>Bacillales</taxon>
        <taxon>Paenibacillaceae</taxon>
        <taxon>Paenibacillus</taxon>
    </lineage>
</organism>
<dbReference type="InterPro" id="IPR009206">
    <property type="entry name" value="Nucleotidase_putative"/>
</dbReference>
<evidence type="ECO:0000256" key="1">
    <source>
        <dbReference type="ARBA" id="ARBA00009589"/>
    </source>
</evidence>
<evidence type="ECO:0000256" key="2">
    <source>
        <dbReference type="ARBA" id="ARBA00022801"/>
    </source>
</evidence>
<sequence length="196" mass="23028">MHIGIDLDNTILDATSTHLKYYNIASGQSFTDKDVNDFYIYRLYGWNRAERDAIYHQYGHDIHWHSPPFPMAVEMIQQLFQHHQISIITARPELFRQVTLDWLKHHNVNYHQIALVENKLEQCISAKVDVLIDDGPHYAEEFARSNKSVILYEQPYNLSVRHDSVLRASNWREVKDHIDNLALKLKLTNLTLSDSM</sequence>
<comment type="caution">
    <text evidence="4">The sequence shown here is derived from an EMBL/GenBank/DDBJ whole genome shotgun (WGS) entry which is preliminary data.</text>
</comment>
<reference evidence="5" key="1">
    <citation type="journal article" date="2019" name="Int. J. Syst. Evol. Microbiol.">
        <title>The Global Catalogue of Microorganisms (GCM) 10K type strain sequencing project: providing services to taxonomists for standard genome sequencing and annotation.</title>
        <authorList>
            <consortium name="The Broad Institute Genomics Platform"/>
            <consortium name="The Broad Institute Genome Sequencing Center for Infectious Disease"/>
            <person name="Wu L."/>
            <person name="Ma J."/>
        </authorList>
    </citation>
    <scope>NUCLEOTIDE SEQUENCE [LARGE SCALE GENOMIC DNA]</scope>
    <source>
        <strain evidence="5">CGMCC 1.15043</strain>
    </source>
</reference>
<dbReference type="Gene3D" id="3.40.50.1000">
    <property type="entry name" value="HAD superfamily/HAD-like"/>
    <property type="match status" value="1"/>
</dbReference>
<accession>A0ABQ2BQF2</accession>
<keyword evidence="2 3" id="KW-0378">Hydrolase</keyword>
<dbReference type="EC" id="3.1.3.-" evidence="3"/>
<gene>
    <name evidence="4" type="ORF">GCM10008018_10690</name>
</gene>
<comment type="similarity">
    <text evidence="1 3">Belongs to the 5'(3')-deoxyribonucleotidase family.</text>
</comment>
<dbReference type="InterPro" id="IPR010708">
    <property type="entry name" value="5'(3')-deoxyribonucleotidase"/>
</dbReference>
<proteinExistence type="inferred from homology"/>
<dbReference type="PIRSF" id="PIRSF021362">
    <property type="entry name" value="UCP021362_HAD"/>
    <property type="match status" value="1"/>
</dbReference>
<dbReference type="Pfam" id="PF06941">
    <property type="entry name" value="NT5C"/>
    <property type="match status" value="1"/>
</dbReference>
<evidence type="ECO:0000313" key="5">
    <source>
        <dbReference type="Proteomes" id="UP000615455"/>
    </source>
</evidence>
<dbReference type="RefSeq" id="WP_189008587.1">
    <property type="nucleotide sequence ID" value="NZ_BMHE01000003.1"/>
</dbReference>
<dbReference type="PANTHER" id="PTHR35134">
    <property type="entry name" value="NUCLEOTIDASE YQFW-RELATED"/>
    <property type="match status" value="1"/>
</dbReference>
<dbReference type="EMBL" id="BMHE01000003">
    <property type="protein sequence ID" value="GGI45157.1"/>
    <property type="molecule type" value="Genomic_DNA"/>
</dbReference>
<dbReference type="SUPFAM" id="SSF56784">
    <property type="entry name" value="HAD-like"/>
    <property type="match status" value="1"/>
</dbReference>
<name>A0ABQ2BQF2_9BACL</name>
<keyword evidence="5" id="KW-1185">Reference proteome</keyword>
<dbReference type="PANTHER" id="PTHR35134:SF2">
    <property type="entry name" value="NUCLEOTIDASE YQFW-RELATED"/>
    <property type="match status" value="1"/>
</dbReference>
<protein>
    <recommendedName>
        <fullName evidence="3">Nucleotidase</fullName>
        <ecNumber evidence="3">3.1.3.-</ecNumber>
    </recommendedName>
</protein>
<evidence type="ECO:0000313" key="4">
    <source>
        <dbReference type="EMBL" id="GGI45157.1"/>
    </source>
</evidence>
<dbReference type="Proteomes" id="UP000615455">
    <property type="component" value="Unassembled WGS sequence"/>
</dbReference>